<organism evidence="3 4">
    <name type="scientific">Devosia nanyangense</name>
    <dbReference type="NCBI Taxonomy" id="1228055"/>
    <lineage>
        <taxon>Bacteria</taxon>
        <taxon>Pseudomonadati</taxon>
        <taxon>Pseudomonadota</taxon>
        <taxon>Alphaproteobacteria</taxon>
        <taxon>Hyphomicrobiales</taxon>
        <taxon>Devosiaceae</taxon>
        <taxon>Devosia</taxon>
    </lineage>
</organism>
<dbReference type="EMBL" id="JACRAF010000049">
    <property type="protein sequence ID" value="MBI4923267.1"/>
    <property type="molecule type" value="Genomic_DNA"/>
</dbReference>
<dbReference type="Pfam" id="PF04480">
    <property type="entry name" value="DUF559"/>
    <property type="match status" value="1"/>
</dbReference>
<dbReference type="InterPro" id="IPR011335">
    <property type="entry name" value="Restrct_endonuc-II-like"/>
</dbReference>
<evidence type="ECO:0000313" key="4">
    <source>
        <dbReference type="Proteomes" id="UP000782610"/>
    </source>
</evidence>
<feature type="region of interest" description="Disordered" evidence="1">
    <location>
        <begin position="148"/>
        <end position="192"/>
    </location>
</feature>
<dbReference type="CDD" id="cd01038">
    <property type="entry name" value="Endonuclease_DUF559"/>
    <property type="match status" value="1"/>
</dbReference>
<accession>A0A933L522</accession>
<feature type="domain" description="DUF559" evidence="2">
    <location>
        <begin position="41"/>
        <end position="146"/>
    </location>
</feature>
<dbReference type="GO" id="GO:0004519">
    <property type="term" value="F:endonuclease activity"/>
    <property type="evidence" value="ECO:0007669"/>
    <property type="project" value="UniProtKB-KW"/>
</dbReference>
<evidence type="ECO:0000259" key="2">
    <source>
        <dbReference type="Pfam" id="PF04480"/>
    </source>
</evidence>
<dbReference type="InterPro" id="IPR007569">
    <property type="entry name" value="DUF559"/>
</dbReference>
<keyword evidence="3" id="KW-0378">Hydrolase</keyword>
<name>A0A933L522_9HYPH</name>
<dbReference type="SUPFAM" id="SSF52980">
    <property type="entry name" value="Restriction endonuclease-like"/>
    <property type="match status" value="1"/>
</dbReference>
<sequence>MMMTKSSPRPPSPPSPFAGRVAQLAAKPPSVAREGGGAPRSLAKKLRSNPTLSEVRMWRLLHALRTDGYHFRKQVKLGPNYVDFACLHAKLVIEVDGITHHSEIAQGNDALRDDYLRSRGFTVLRFAAYDVLDNEAGVGETILASLAGRPRNHRGSPPPSPAALRTAGPSSATLPAKGEGDAGANGADRDET</sequence>
<feature type="region of interest" description="Disordered" evidence="1">
    <location>
        <begin position="1"/>
        <end position="46"/>
    </location>
</feature>
<evidence type="ECO:0000313" key="3">
    <source>
        <dbReference type="EMBL" id="MBI4923267.1"/>
    </source>
</evidence>
<protein>
    <submittedName>
        <fullName evidence="3">Endonuclease domain-containing protein</fullName>
    </submittedName>
</protein>
<evidence type="ECO:0000256" key="1">
    <source>
        <dbReference type="SAM" id="MobiDB-lite"/>
    </source>
</evidence>
<dbReference type="Gene3D" id="3.40.960.10">
    <property type="entry name" value="VSR Endonuclease"/>
    <property type="match status" value="1"/>
</dbReference>
<comment type="caution">
    <text evidence="3">The sequence shown here is derived from an EMBL/GenBank/DDBJ whole genome shotgun (WGS) entry which is preliminary data.</text>
</comment>
<keyword evidence="3" id="KW-0540">Nuclease</keyword>
<dbReference type="PANTHER" id="PTHR38590:SF1">
    <property type="entry name" value="BLL0828 PROTEIN"/>
    <property type="match status" value="1"/>
</dbReference>
<dbReference type="Proteomes" id="UP000782610">
    <property type="component" value="Unassembled WGS sequence"/>
</dbReference>
<proteinExistence type="predicted"/>
<reference evidence="3" key="1">
    <citation type="submission" date="2020-07" db="EMBL/GenBank/DDBJ databases">
        <title>Huge and variable diversity of episymbiotic CPR bacteria and DPANN archaea in groundwater ecosystems.</title>
        <authorList>
            <person name="He C.Y."/>
            <person name="Keren R."/>
            <person name="Whittaker M."/>
            <person name="Farag I.F."/>
            <person name="Doudna J."/>
            <person name="Cate J.H.D."/>
            <person name="Banfield J.F."/>
        </authorList>
    </citation>
    <scope>NUCLEOTIDE SEQUENCE</scope>
    <source>
        <strain evidence="3">NC_groundwater_1586_Pr3_B-0.1um_66_15</strain>
    </source>
</reference>
<gene>
    <name evidence="3" type="ORF">HY834_16115</name>
</gene>
<dbReference type="PANTHER" id="PTHR38590">
    <property type="entry name" value="BLL0828 PROTEIN"/>
    <property type="match status" value="1"/>
</dbReference>
<dbReference type="InterPro" id="IPR047216">
    <property type="entry name" value="Endonuclease_DUF559_bact"/>
</dbReference>
<dbReference type="AlphaFoldDB" id="A0A933L522"/>
<keyword evidence="3" id="KW-0255">Endonuclease</keyword>